<feature type="domain" description="TonB-dependent receptor-like beta-barrel" evidence="14">
    <location>
        <begin position="218"/>
        <end position="650"/>
    </location>
</feature>
<evidence type="ECO:0000313" key="17">
    <source>
        <dbReference type="Proteomes" id="UP000298216"/>
    </source>
</evidence>
<keyword evidence="9 11" id="KW-0472">Membrane</keyword>
<reference evidence="16 17" key="1">
    <citation type="submission" date="2019-03" db="EMBL/GenBank/DDBJ databases">
        <title>Draft genome of Brevundimonas sp. a heavy metal resistant soil bacteria.</title>
        <authorList>
            <person name="Soto J."/>
        </authorList>
    </citation>
    <scope>NUCLEOTIDE SEQUENCE [LARGE SCALE GENOMIC DNA]</scope>
    <source>
        <strain evidence="16 17">B-10</strain>
    </source>
</reference>
<keyword evidence="7" id="KW-0406">Ion transport</keyword>
<keyword evidence="17" id="KW-1185">Reference proteome</keyword>
<dbReference type="InterPro" id="IPR000531">
    <property type="entry name" value="Beta-barrel_TonB"/>
</dbReference>
<dbReference type="PANTHER" id="PTHR32552">
    <property type="entry name" value="FERRICHROME IRON RECEPTOR-RELATED"/>
    <property type="match status" value="1"/>
</dbReference>
<dbReference type="EMBL" id="SPVH01000006">
    <property type="protein sequence ID" value="TFW12667.1"/>
    <property type="molecule type" value="Genomic_DNA"/>
</dbReference>
<keyword evidence="10 11" id="KW-0998">Cell outer membrane</keyword>
<evidence type="ECO:0000256" key="9">
    <source>
        <dbReference type="ARBA" id="ARBA00023136"/>
    </source>
</evidence>
<feature type="domain" description="TonB-dependent receptor plug" evidence="15">
    <location>
        <begin position="62"/>
        <end position="170"/>
    </location>
</feature>
<comment type="subcellular location">
    <subcellularLocation>
        <location evidence="1 11">Cell outer membrane</location>
        <topology evidence="1 11">Multi-pass membrane protein</topology>
    </subcellularLocation>
</comment>
<comment type="caution">
    <text evidence="16">The sequence shown here is derived from an EMBL/GenBank/DDBJ whole genome shotgun (WGS) entry which is preliminary data.</text>
</comment>
<dbReference type="Pfam" id="PF07715">
    <property type="entry name" value="Plug"/>
    <property type="match status" value="1"/>
</dbReference>
<sequence>MSFKTTAAPSALLLAALTSAGWASPAFAQQTPEPAVLDSVIVTGRRNAEDPAVVVDARALLSRTPGAVAVVASETYQDRYALSFADTLRGVPGVFAQRRWGEEVRLSIRGSGIGNGAHLRGVLLAQDGVPFNAPDGFGEFQEIDPLIARHIDVYKGGNALRFGGAALGGAINVVTPTGRTAASHNLIRIEGGSFDTQRGHVAIARDLGEWDVYAAATVARSDGFRDNQSSDSKRLTLNLGRTFGTDRELRLIVQGNDLDQSVSSAVTRQQALTNPRDVPANNSTLAFARDVKSLRTTVLGRWRIDDSLMLEGAAYVVDKDLYHPISIVIDQNSLQWGGYGRVDWTGQVMGLRADAYAGVSYRGGTTDAFTFVAAGGARPGARIGDSVQDAVGLDVFAEGRLFVTDRLALVAGGSYGRAERDFTNNLAPSNNADVTFDWFSPRIGLLWEDETGTQVYANLTRSVEAPGYNALVQGAIPRFVDVDIQDAWTVEIGARGRRGPFTFDLSAYRAEITGELLNFIVTPDIPASTFNAGDTVHQGIETGLDWRIMAAPHGRLTLRQTYAWSDFVFDGDPVYGDNRLPVVPEHLYRAELKYAHPAGWFVAPSLEWSPSDVLVDYANTQTAPDYAILSLNAGWGFDNGVSLFLDARNLTGENYISSVNAVTDARVAPTAVFVPGEGRSAYVGVRYAF</sequence>
<name>A0A4Y9RTQ8_9CAUL</name>
<keyword evidence="3 11" id="KW-1134">Transmembrane beta strand</keyword>
<feature type="chain" id="PRO_5021276243" evidence="13">
    <location>
        <begin position="29"/>
        <end position="689"/>
    </location>
</feature>
<keyword evidence="6" id="KW-0408">Iron</keyword>
<protein>
    <submittedName>
        <fullName evidence="16">TonB-dependent receptor</fullName>
    </submittedName>
</protein>
<dbReference type="Gene3D" id="2.40.170.20">
    <property type="entry name" value="TonB-dependent receptor, beta-barrel domain"/>
    <property type="match status" value="1"/>
</dbReference>
<dbReference type="InterPro" id="IPR012910">
    <property type="entry name" value="Plug_dom"/>
</dbReference>
<evidence type="ECO:0000256" key="1">
    <source>
        <dbReference type="ARBA" id="ARBA00004571"/>
    </source>
</evidence>
<evidence type="ECO:0000256" key="8">
    <source>
        <dbReference type="ARBA" id="ARBA00023077"/>
    </source>
</evidence>
<gene>
    <name evidence="16" type="ORF">EGY25_11795</name>
</gene>
<dbReference type="RefSeq" id="WP_135195143.1">
    <property type="nucleotide sequence ID" value="NZ_SPVH01000006.1"/>
</dbReference>
<dbReference type="InterPro" id="IPR036942">
    <property type="entry name" value="Beta-barrel_TonB_sf"/>
</dbReference>
<evidence type="ECO:0000313" key="16">
    <source>
        <dbReference type="EMBL" id="TFW12667.1"/>
    </source>
</evidence>
<dbReference type="PANTHER" id="PTHR32552:SF81">
    <property type="entry name" value="TONB-DEPENDENT OUTER MEMBRANE RECEPTOR"/>
    <property type="match status" value="1"/>
</dbReference>
<evidence type="ECO:0000256" key="4">
    <source>
        <dbReference type="ARBA" id="ARBA00022496"/>
    </source>
</evidence>
<dbReference type="Pfam" id="PF00593">
    <property type="entry name" value="TonB_dep_Rec_b-barrel"/>
    <property type="match status" value="1"/>
</dbReference>
<dbReference type="SUPFAM" id="SSF56935">
    <property type="entry name" value="Porins"/>
    <property type="match status" value="1"/>
</dbReference>
<evidence type="ECO:0000259" key="15">
    <source>
        <dbReference type="Pfam" id="PF07715"/>
    </source>
</evidence>
<dbReference type="GO" id="GO:0009279">
    <property type="term" value="C:cell outer membrane"/>
    <property type="evidence" value="ECO:0007669"/>
    <property type="project" value="UniProtKB-SubCell"/>
</dbReference>
<keyword evidence="2 11" id="KW-0813">Transport</keyword>
<proteinExistence type="inferred from homology"/>
<dbReference type="OrthoDB" id="9760620at2"/>
<keyword evidence="16" id="KW-0675">Receptor</keyword>
<evidence type="ECO:0000256" key="13">
    <source>
        <dbReference type="SAM" id="SignalP"/>
    </source>
</evidence>
<evidence type="ECO:0000256" key="5">
    <source>
        <dbReference type="ARBA" id="ARBA00022692"/>
    </source>
</evidence>
<keyword evidence="13" id="KW-0732">Signal</keyword>
<dbReference type="InterPro" id="IPR037066">
    <property type="entry name" value="Plug_dom_sf"/>
</dbReference>
<dbReference type="Proteomes" id="UP000298216">
    <property type="component" value="Unassembled WGS sequence"/>
</dbReference>
<accession>A0A4Y9RTQ8</accession>
<dbReference type="AlphaFoldDB" id="A0A4Y9RTQ8"/>
<evidence type="ECO:0000259" key="14">
    <source>
        <dbReference type="Pfam" id="PF00593"/>
    </source>
</evidence>
<organism evidence="16 17">
    <name type="scientific">Brevundimonas intermedia</name>
    <dbReference type="NCBI Taxonomy" id="74315"/>
    <lineage>
        <taxon>Bacteria</taxon>
        <taxon>Pseudomonadati</taxon>
        <taxon>Pseudomonadota</taxon>
        <taxon>Alphaproteobacteria</taxon>
        <taxon>Caulobacterales</taxon>
        <taxon>Caulobacteraceae</taxon>
        <taxon>Brevundimonas</taxon>
    </lineage>
</organism>
<evidence type="ECO:0000256" key="11">
    <source>
        <dbReference type="PROSITE-ProRule" id="PRU01360"/>
    </source>
</evidence>
<keyword evidence="4" id="KW-0410">Iron transport</keyword>
<evidence type="ECO:0000256" key="10">
    <source>
        <dbReference type="ARBA" id="ARBA00023237"/>
    </source>
</evidence>
<feature type="signal peptide" evidence="13">
    <location>
        <begin position="1"/>
        <end position="28"/>
    </location>
</feature>
<evidence type="ECO:0000256" key="3">
    <source>
        <dbReference type="ARBA" id="ARBA00022452"/>
    </source>
</evidence>
<dbReference type="InterPro" id="IPR039426">
    <property type="entry name" value="TonB-dep_rcpt-like"/>
</dbReference>
<dbReference type="PROSITE" id="PS52016">
    <property type="entry name" value="TONB_DEPENDENT_REC_3"/>
    <property type="match status" value="1"/>
</dbReference>
<keyword evidence="8 12" id="KW-0798">TonB box</keyword>
<dbReference type="GO" id="GO:0006826">
    <property type="term" value="P:iron ion transport"/>
    <property type="evidence" value="ECO:0007669"/>
    <property type="project" value="UniProtKB-KW"/>
</dbReference>
<dbReference type="Gene3D" id="2.170.130.10">
    <property type="entry name" value="TonB-dependent receptor, plug domain"/>
    <property type="match status" value="1"/>
</dbReference>
<comment type="similarity">
    <text evidence="11 12">Belongs to the TonB-dependent receptor family.</text>
</comment>
<evidence type="ECO:0000256" key="7">
    <source>
        <dbReference type="ARBA" id="ARBA00023065"/>
    </source>
</evidence>
<evidence type="ECO:0000256" key="12">
    <source>
        <dbReference type="RuleBase" id="RU003357"/>
    </source>
</evidence>
<keyword evidence="5 11" id="KW-0812">Transmembrane</keyword>
<evidence type="ECO:0000256" key="6">
    <source>
        <dbReference type="ARBA" id="ARBA00023004"/>
    </source>
</evidence>
<evidence type="ECO:0000256" key="2">
    <source>
        <dbReference type="ARBA" id="ARBA00022448"/>
    </source>
</evidence>